<evidence type="ECO:0000313" key="2">
    <source>
        <dbReference type="EMBL" id="QJA44826.1"/>
    </source>
</evidence>
<dbReference type="EMBL" id="MT143981">
    <property type="protein sequence ID" value="QJA44826.1"/>
    <property type="molecule type" value="Genomic_DNA"/>
</dbReference>
<feature type="transmembrane region" description="Helical" evidence="1">
    <location>
        <begin position="6"/>
        <end position="26"/>
    </location>
</feature>
<dbReference type="AlphaFoldDB" id="A0A6H1ZA93"/>
<accession>A0A6H1ZA93</accession>
<keyword evidence="1" id="KW-0812">Transmembrane</keyword>
<dbReference type="EMBL" id="MT144596">
    <property type="protein sequence ID" value="QJH94146.1"/>
    <property type="molecule type" value="Genomic_DNA"/>
</dbReference>
<gene>
    <name evidence="2" type="ORF">TM448A00151_0025</name>
    <name evidence="3" type="ORF">TM448B00189_0039</name>
</gene>
<proteinExistence type="predicted"/>
<protein>
    <recommendedName>
        <fullName evidence="4">Prepilin type IV endopeptidase peptidase domain-containing protein</fullName>
    </recommendedName>
</protein>
<evidence type="ECO:0000313" key="3">
    <source>
        <dbReference type="EMBL" id="QJH94146.1"/>
    </source>
</evidence>
<feature type="transmembrane region" description="Helical" evidence="1">
    <location>
        <begin position="88"/>
        <end position="113"/>
    </location>
</feature>
<keyword evidence="1" id="KW-1133">Transmembrane helix</keyword>
<reference evidence="2" key="1">
    <citation type="submission" date="2020-03" db="EMBL/GenBank/DDBJ databases">
        <title>The deep terrestrial virosphere.</title>
        <authorList>
            <person name="Holmfeldt K."/>
            <person name="Nilsson E."/>
            <person name="Simone D."/>
            <person name="Lopez-Fernandez M."/>
            <person name="Wu X."/>
            <person name="de Brujin I."/>
            <person name="Lundin D."/>
            <person name="Andersson A."/>
            <person name="Bertilsson S."/>
            <person name="Dopson M."/>
        </authorList>
    </citation>
    <scope>NUCLEOTIDE SEQUENCE</scope>
    <source>
        <strain evidence="2">TM448A00151</strain>
        <strain evidence="3">TM448B00189</strain>
    </source>
</reference>
<evidence type="ECO:0000256" key="1">
    <source>
        <dbReference type="SAM" id="Phobius"/>
    </source>
</evidence>
<name>A0A6H1ZA93_9ZZZZ</name>
<keyword evidence="1" id="KW-0472">Membrane</keyword>
<evidence type="ECO:0008006" key="4">
    <source>
        <dbReference type="Google" id="ProtNLM"/>
    </source>
</evidence>
<sequence>MSEGTLLIVWVCKFLVIGGTATFYRLGGWLNKGIRRFGAPCIYMGGCVGIALRKGVFNPFMLLSLPLWIGSLCLGYSNNEGKGFGKRLLAGCAFAISALPFVICFNGWILFIYHSILCVSAMVGFGLLNPFKNAVDEESFIAVMSFLMPIAMI</sequence>
<feature type="transmembrane region" description="Helical" evidence="1">
    <location>
        <begin position="58"/>
        <end position="76"/>
    </location>
</feature>
<organism evidence="2">
    <name type="scientific">viral metagenome</name>
    <dbReference type="NCBI Taxonomy" id="1070528"/>
    <lineage>
        <taxon>unclassified sequences</taxon>
        <taxon>metagenomes</taxon>
        <taxon>organismal metagenomes</taxon>
    </lineage>
</organism>